<reference evidence="4 5" key="1">
    <citation type="journal article" date="2016" name="Mol. Biol. Evol.">
        <title>Comparative Genomics of Early-Diverging Mushroom-Forming Fungi Provides Insights into the Origins of Lignocellulose Decay Capabilities.</title>
        <authorList>
            <person name="Nagy L.G."/>
            <person name="Riley R."/>
            <person name="Tritt A."/>
            <person name="Adam C."/>
            <person name="Daum C."/>
            <person name="Floudas D."/>
            <person name="Sun H."/>
            <person name="Yadav J.S."/>
            <person name="Pangilinan J."/>
            <person name="Larsson K.H."/>
            <person name="Matsuura K."/>
            <person name="Barry K."/>
            <person name="Labutti K."/>
            <person name="Kuo R."/>
            <person name="Ohm R.A."/>
            <person name="Bhattacharya S.S."/>
            <person name="Shirouzu T."/>
            <person name="Yoshinaga Y."/>
            <person name="Martin F.M."/>
            <person name="Grigoriev I.V."/>
            <person name="Hibbett D.S."/>
        </authorList>
    </citation>
    <scope>NUCLEOTIDE SEQUENCE [LARGE SCALE GENOMIC DNA]</scope>
    <source>
        <strain evidence="4 5">HHB12029</strain>
    </source>
</reference>
<proteinExistence type="predicted"/>
<evidence type="ECO:0000256" key="1">
    <source>
        <dbReference type="SAM" id="MobiDB-lite"/>
    </source>
</evidence>
<feature type="transmembrane region" description="Helical" evidence="2">
    <location>
        <begin position="57"/>
        <end position="78"/>
    </location>
</feature>
<feature type="compositionally biased region" description="Basic and acidic residues" evidence="1">
    <location>
        <begin position="290"/>
        <end position="314"/>
    </location>
</feature>
<protein>
    <recommendedName>
        <fullName evidence="3">DUF6534 domain-containing protein</fullName>
    </recommendedName>
</protein>
<organism evidence="4 5">
    <name type="scientific">Exidia glandulosa HHB12029</name>
    <dbReference type="NCBI Taxonomy" id="1314781"/>
    <lineage>
        <taxon>Eukaryota</taxon>
        <taxon>Fungi</taxon>
        <taxon>Dikarya</taxon>
        <taxon>Basidiomycota</taxon>
        <taxon>Agaricomycotina</taxon>
        <taxon>Agaricomycetes</taxon>
        <taxon>Auriculariales</taxon>
        <taxon>Exidiaceae</taxon>
        <taxon>Exidia</taxon>
    </lineage>
</organism>
<keyword evidence="5" id="KW-1185">Reference proteome</keyword>
<feature type="transmembrane region" description="Helical" evidence="2">
    <location>
        <begin position="166"/>
        <end position="189"/>
    </location>
</feature>
<dbReference type="STRING" id="1314781.A0A165P443"/>
<dbReference type="EMBL" id="KV425892">
    <property type="protein sequence ID" value="KZW01618.1"/>
    <property type="molecule type" value="Genomic_DNA"/>
</dbReference>
<dbReference type="Proteomes" id="UP000077266">
    <property type="component" value="Unassembled WGS sequence"/>
</dbReference>
<dbReference type="PANTHER" id="PTHR40465:SF1">
    <property type="entry name" value="DUF6534 DOMAIN-CONTAINING PROTEIN"/>
    <property type="match status" value="1"/>
</dbReference>
<gene>
    <name evidence="4" type="ORF">EXIGLDRAFT_760543</name>
</gene>
<dbReference type="AlphaFoldDB" id="A0A165P443"/>
<evidence type="ECO:0000313" key="5">
    <source>
        <dbReference type="Proteomes" id="UP000077266"/>
    </source>
</evidence>
<keyword evidence="2" id="KW-0812">Transmembrane</keyword>
<keyword evidence="2" id="KW-0472">Membrane</keyword>
<feature type="domain" description="DUF6534" evidence="3">
    <location>
        <begin position="174"/>
        <end position="260"/>
    </location>
</feature>
<feature type="transmembrane region" description="Helical" evidence="2">
    <location>
        <begin position="209"/>
        <end position="231"/>
    </location>
</feature>
<feature type="transmembrane region" description="Helical" evidence="2">
    <location>
        <begin position="98"/>
        <end position="116"/>
    </location>
</feature>
<feature type="transmembrane region" description="Helical" evidence="2">
    <location>
        <begin position="128"/>
        <end position="154"/>
    </location>
</feature>
<keyword evidence="2" id="KW-1133">Transmembrane helix</keyword>
<sequence>MSPTLTPEQVAFIHGTEIVYGPFIVGLFINLILYGVACTQYHFYIVSFPKDRVWIKIYLASLFLTSTANSILIMYVAYVDLIKHFGLDIVSGAINKAFPVNSCMTGVIAAQSQLFYSWRLHKLAKNWFITILTMALALLSLAGAFGIGVILGSISAYGESYKYKTYAIIWLVSATVCDILISIVLVLLLRSKKSGIRATDDTIDMIISLTVRTGLVTALTAIFELIAYLGFTTNGAHLAFGLILAKLYVNMVLSSLNSRRTMGTSSERGQGGPDAFSLSNVNTRVFVTVESHRQRDRDGDAVHDDSADHDDSKVPHSSLTAIPPRPRLGQPEKAAGPDASETSL</sequence>
<name>A0A165P443_EXIGL</name>
<dbReference type="InterPro" id="IPR045339">
    <property type="entry name" value="DUF6534"/>
</dbReference>
<accession>A0A165P443</accession>
<dbReference type="OrthoDB" id="3183258at2759"/>
<feature type="transmembrane region" description="Helical" evidence="2">
    <location>
        <begin position="20"/>
        <end position="45"/>
    </location>
</feature>
<feature type="region of interest" description="Disordered" evidence="1">
    <location>
        <begin position="289"/>
        <end position="344"/>
    </location>
</feature>
<dbReference type="InParanoid" id="A0A165P443"/>
<dbReference type="PANTHER" id="PTHR40465">
    <property type="entry name" value="CHROMOSOME 1, WHOLE GENOME SHOTGUN SEQUENCE"/>
    <property type="match status" value="1"/>
</dbReference>
<feature type="transmembrane region" description="Helical" evidence="2">
    <location>
        <begin position="237"/>
        <end position="256"/>
    </location>
</feature>
<evidence type="ECO:0000256" key="2">
    <source>
        <dbReference type="SAM" id="Phobius"/>
    </source>
</evidence>
<evidence type="ECO:0000313" key="4">
    <source>
        <dbReference type="EMBL" id="KZW01618.1"/>
    </source>
</evidence>
<dbReference type="Pfam" id="PF20152">
    <property type="entry name" value="DUF6534"/>
    <property type="match status" value="1"/>
</dbReference>
<evidence type="ECO:0000259" key="3">
    <source>
        <dbReference type="Pfam" id="PF20152"/>
    </source>
</evidence>